<dbReference type="SMART" id="SM00220">
    <property type="entry name" value="S_TKc"/>
    <property type="match status" value="1"/>
</dbReference>
<keyword evidence="12" id="KW-0325">Glycoprotein</keyword>
<dbReference type="FunFam" id="3.30.430.20:FF:000006">
    <property type="entry name" value="Receptor-like serine-threonine protein kinase"/>
    <property type="match status" value="1"/>
</dbReference>
<comment type="caution">
    <text evidence="19">The sequence shown here is derived from an EMBL/GenBank/DDBJ whole genome shotgun (WGS) entry which is preliminary data.</text>
</comment>
<dbReference type="InterPro" id="IPR017441">
    <property type="entry name" value="Protein_kinase_ATP_BS"/>
</dbReference>
<name>A0A811N7V1_9POAL</name>
<evidence type="ECO:0000256" key="16">
    <source>
        <dbReference type="SAM" id="SignalP"/>
    </source>
</evidence>
<dbReference type="FunFam" id="1.10.510.10:FF:000129">
    <property type="entry name" value="cysteine-rich receptor-like protein kinase 10"/>
    <property type="match status" value="1"/>
</dbReference>
<dbReference type="GO" id="GO:0006950">
    <property type="term" value="P:response to stress"/>
    <property type="evidence" value="ECO:0007669"/>
    <property type="project" value="UniProtKB-ARBA"/>
</dbReference>
<keyword evidence="11 15" id="KW-0472">Membrane</keyword>
<dbReference type="AlphaFoldDB" id="A0A811N7V1"/>
<evidence type="ECO:0000256" key="2">
    <source>
        <dbReference type="ARBA" id="ARBA00022527"/>
    </source>
</evidence>
<evidence type="ECO:0000256" key="12">
    <source>
        <dbReference type="ARBA" id="ARBA00023180"/>
    </source>
</evidence>
<keyword evidence="6" id="KW-0677">Repeat</keyword>
<reference evidence="19" key="1">
    <citation type="submission" date="2020-10" db="EMBL/GenBank/DDBJ databases">
        <authorList>
            <person name="Han B."/>
            <person name="Lu T."/>
            <person name="Zhao Q."/>
            <person name="Huang X."/>
            <person name="Zhao Y."/>
        </authorList>
    </citation>
    <scope>NUCLEOTIDE SEQUENCE</scope>
</reference>
<dbReference type="PROSITE" id="PS00107">
    <property type="entry name" value="PROTEIN_KINASE_ATP"/>
    <property type="match status" value="1"/>
</dbReference>
<dbReference type="PROSITE" id="PS50011">
    <property type="entry name" value="PROTEIN_KINASE_DOM"/>
    <property type="match status" value="1"/>
</dbReference>
<dbReference type="InterPro" id="IPR000719">
    <property type="entry name" value="Prot_kinase_dom"/>
</dbReference>
<feature type="transmembrane region" description="Helical" evidence="15">
    <location>
        <begin position="306"/>
        <end position="328"/>
    </location>
</feature>
<dbReference type="OrthoDB" id="4062651at2759"/>
<dbReference type="InterPro" id="IPR002902">
    <property type="entry name" value="GNK2"/>
</dbReference>
<feature type="domain" description="Gnk2-homologous" evidence="18">
    <location>
        <begin position="146"/>
        <end position="257"/>
    </location>
</feature>
<keyword evidence="4 15" id="KW-0812">Transmembrane</keyword>
<dbReference type="Gene3D" id="3.30.200.20">
    <property type="entry name" value="Phosphorylase Kinase, domain 1"/>
    <property type="match status" value="1"/>
</dbReference>
<evidence type="ECO:0000256" key="5">
    <source>
        <dbReference type="ARBA" id="ARBA00022729"/>
    </source>
</evidence>
<dbReference type="PROSITE" id="PS51473">
    <property type="entry name" value="GNK2"/>
    <property type="match status" value="2"/>
</dbReference>
<evidence type="ECO:0000259" key="17">
    <source>
        <dbReference type="PROSITE" id="PS50011"/>
    </source>
</evidence>
<keyword evidence="5 16" id="KW-0732">Signal</keyword>
<dbReference type="Gene3D" id="3.30.430.20">
    <property type="entry name" value="Gnk2 domain, C-X8-C-X2-C motif"/>
    <property type="match status" value="2"/>
</dbReference>
<evidence type="ECO:0000256" key="15">
    <source>
        <dbReference type="SAM" id="Phobius"/>
    </source>
</evidence>
<evidence type="ECO:0000313" key="19">
    <source>
        <dbReference type="EMBL" id="CAD6217774.1"/>
    </source>
</evidence>
<keyword evidence="3" id="KW-0808">Transferase</keyword>
<dbReference type="PROSITE" id="PS00108">
    <property type="entry name" value="PROTEIN_KINASE_ST"/>
    <property type="match status" value="1"/>
</dbReference>
<feature type="compositionally biased region" description="Low complexity" evidence="14">
    <location>
        <begin position="275"/>
        <end position="286"/>
    </location>
</feature>
<dbReference type="PANTHER" id="PTHR27002:SF347">
    <property type="entry name" value="OS07G0537000 PROTEIN"/>
    <property type="match status" value="1"/>
</dbReference>
<dbReference type="FunFam" id="3.30.200.20:FF:000806">
    <property type="entry name" value="Putative DUF26-domain protein kinase family protein"/>
    <property type="match status" value="1"/>
</dbReference>
<protein>
    <recommendedName>
        <fullName evidence="21">Cysteine-rich receptor-like protein kinase 10</fullName>
    </recommendedName>
</protein>
<dbReference type="InterPro" id="IPR001245">
    <property type="entry name" value="Ser-Thr/Tyr_kinase_cat_dom"/>
</dbReference>
<dbReference type="CDD" id="cd23509">
    <property type="entry name" value="Gnk2-like"/>
    <property type="match status" value="2"/>
</dbReference>
<evidence type="ECO:0000256" key="1">
    <source>
        <dbReference type="ARBA" id="ARBA00004167"/>
    </source>
</evidence>
<dbReference type="PANTHER" id="PTHR27002">
    <property type="entry name" value="RECEPTOR-LIKE SERINE/THREONINE-PROTEIN KINASE SD1-8"/>
    <property type="match status" value="1"/>
</dbReference>
<dbReference type="CDD" id="cd14066">
    <property type="entry name" value="STKc_IRAK"/>
    <property type="match status" value="1"/>
</dbReference>
<keyword evidence="20" id="KW-1185">Reference proteome</keyword>
<evidence type="ECO:0000256" key="4">
    <source>
        <dbReference type="ARBA" id="ARBA00022692"/>
    </source>
</evidence>
<accession>A0A811N7V1</accession>
<dbReference type="GO" id="GO:0005886">
    <property type="term" value="C:plasma membrane"/>
    <property type="evidence" value="ECO:0007669"/>
    <property type="project" value="TreeGrafter"/>
</dbReference>
<keyword evidence="10 15" id="KW-1133">Transmembrane helix</keyword>
<dbReference type="Proteomes" id="UP000604825">
    <property type="component" value="Unassembled WGS sequence"/>
</dbReference>
<evidence type="ECO:0000256" key="7">
    <source>
        <dbReference type="ARBA" id="ARBA00022741"/>
    </source>
</evidence>
<sequence>MAMVVHHHHLRPYLATATALFLALTIAPLAAGDPLGQFCGTSYNYTRNSSYQANIQRLAATLPRNTSASPTLFATDTVGAVPDIVYALALCRGDANASACGDCVATAFQDAQQLCAYNKDATVFYDPCLLRYSNQNFLADTNSDGRGNALILMNTQNVTAPFKVFDAAVAVLLNATATYAAANSSKRFGTGVEAFQSFDSNNPRIYGLAQCTPDMSPADCRSCLSGIIQTGTKYFSGKQGGRVLVLRCNYRYEQYSFFTTTPLLQLPEPTVGAPAPAPAPAVVNGTPTPPTTGGARGTKGNKTGRALAIALPIVAAILATIVLCSCLWRKKRKTPGKSTLPDTTNPEDIQSIDSLIIDISTLRAATENFDEANKLGEGGFGSVYKGILPDDQEIAVKRLSQTSRQGMEELKNELVLVAKLQHKNLVRLVGVCLEDHEKLLVYEYMPNKSLDTILFNPEKSKELDWGRRFNIIKGIARGLNYLHEDSQFKIIHRDLKASNILLDSNYTPKISDFGLARLFGGDQWQEATKSVVGTYGYMAPEYAMRGHYSIKSDVFSFGILILEILTGRRSSGSFNIEESVDLLSLVWEHWEAGTVAELVDPSLGGGFPEGDVLRCIHIGLLCVQGDPAARPVMSSVVMMLGSDTVTLQAPSKPGFFARNNSANTAVSTVSLSG</sequence>
<evidence type="ECO:0000256" key="9">
    <source>
        <dbReference type="ARBA" id="ARBA00022840"/>
    </source>
</evidence>
<evidence type="ECO:0000256" key="10">
    <source>
        <dbReference type="ARBA" id="ARBA00022989"/>
    </source>
</evidence>
<feature type="signal peptide" evidence="16">
    <location>
        <begin position="1"/>
        <end position="32"/>
    </location>
</feature>
<evidence type="ECO:0000256" key="11">
    <source>
        <dbReference type="ARBA" id="ARBA00023136"/>
    </source>
</evidence>
<keyword evidence="8" id="KW-0418">Kinase</keyword>
<dbReference type="FunFam" id="3.30.430.20:FF:000004">
    <property type="entry name" value="Receptor-like serine-threonine protein kinase"/>
    <property type="match status" value="1"/>
</dbReference>
<evidence type="ECO:0000256" key="8">
    <source>
        <dbReference type="ARBA" id="ARBA00022777"/>
    </source>
</evidence>
<evidence type="ECO:0000256" key="13">
    <source>
        <dbReference type="PROSITE-ProRule" id="PRU10141"/>
    </source>
</evidence>
<feature type="binding site" evidence="13">
    <location>
        <position position="397"/>
    </location>
    <ligand>
        <name>ATP</name>
        <dbReference type="ChEBI" id="CHEBI:30616"/>
    </ligand>
</feature>
<dbReference type="SUPFAM" id="SSF56112">
    <property type="entry name" value="Protein kinase-like (PK-like)"/>
    <property type="match status" value="1"/>
</dbReference>
<dbReference type="InterPro" id="IPR008271">
    <property type="entry name" value="Ser/Thr_kinase_AS"/>
</dbReference>
<evidence type="ECO:0000256" key="14">
    <source>
        <dbReference type="SAM" id="MobiDB-lite"/>
    </source>
</evidence>
<feature type="domain" description="Gnk2-homologous" evidence="18">
    <location>
        <begin position="33"/>
        <end position="137"/>
    </location>
</feature>
<dbReference type="GO" id="GO:0004674">
    <property type="term" value="F:protein serine/threonine kinase activity"/>
    <property type="evidence" value="ECO:0007669"/>
    <property type="project" value="UniProtKB-KW"/>
</dbReference>
<proteinExistence type="predicted"/>
<dbReference type="Gene3D" id="1.10.510.10">
    <property type="entry name" value="Transferase(Phosphotransferase) domain 1"/>
    <property type="match status" value="1"/>
</dbReference>
<feature type="region of interest" description="Disordered" evidence="14">
    <location>
        <begin position="275"/>
        <end position="299"/>
    </location>
</feature>
<evidence type="ECO:0000256" key="6">
    <source>
        <dbReference type="ARBA" id="ARBA00022737"/>
    </source>
</evidence>
<dbReference type="EMBL" id="CAJGYO010000003">
    <property type="protein sequence ID" value="CAD6217774.1"/>
    <property type="molecule type" value="Genomic_DNA"/>
</dbReference>
<keyword evidence="7 13" id="KW-0547">Nucleotide-binding</keyword>
<evidence type="ECO:0000313" key="20">
    <source>
        <dbReference type="Proteomes" id="UP000604825"/>
    </source>
</evidence>
<evidence type="ECO:0000259" key="18">
    <source>
        <dbReference type="PROSITE" id="PS51473"/>
    </source>
</evidence>
<dbReference type="Pfam" id="PF01657">
    <property type="entry name" value="Stress-antifung"/>
    <property type="match status" value="2"/>
</dbReference>
<dbReference type="InterPro" id="IPR011009">
    <property type="entry name" value="Kinase-like_dom_sf"/>
</dbReference>
<keyword evidence="9 13" id="KW-0067">ATP-binding</keyword>
<gene>
    <name evidence="19" type="ORF">NCGR_LOCUS11740</name>
</gene>
<organism evidence="19 20">
    <name type="scientific">Miscanthus lutarioriparius</name>
    <dbReference type="NCBI Taxonomy" id="422564"/>
    <lineage>
        <taxon>Eukaryota</taxon>
        <taxon>Viridiplantae</taxon>
        <taxon>Streptophyta</taxon>
        <taxon>Embryophyta</taxon>
        <taxon>Tracheophyta</taxon>
        <taxon>Spermatophyta</taxon>
        <taxon>Magnoliopsida</taxon>
        <taxon>Liliopsida</taxon>
        <taxon>Poales</taxon>
        <taxon>Poaceae</taxon>
        <taxon>PACMAD clade</taxon>
        <taxon>Panicoideae</taxon>
        <taxon>Andropogonodae</taxon>
        <taxon>Andropogoneae</taxon>
        <taxon>Saccharinae</taxon>
        <taxon>Miscanthus</taxon>
    </lineage>
</organism>
<evidence type="ECO:0008006" key="21">
    <source>
        <dbReference type="Google" id="ProtNLM"/>
    </source>
</evidence>
<dbReference type="InterPro" id="IPR038408">
    <property type="entry name" value="GNK2_sf"/>
</dbReference>
<dbReference type="GO" id="GO:0005524">
    <property type="term" value="F:ATP binding"/>
    <property type="evidence" value="ECO:0007669"/>
    <property type="project" value="UniProtKB-UniRule"/>
</dbReference>
<keyword evidence="2" id="KW-0723">Serine/threonine-protein kinase</keyword>
<feature type="chain" id="PRO_5032990201" description="Cysteine-rich receptor-like protein kinase 10" evidence="16">
    <location>
        <begin position="33"/>
        <end position="673"/>
    </location>
</feature>
<dbReference type="Pfam" id="PF07714">
    <property type="entry name" value="PK_Tyr_Ser-Thr"/>
    <property type="match status" value="1"/>
</dbReference>
<feature type="domain" description="Protein kinase" evidence="17">
    <location>
        <begin position="369"/>
        <end position="645"/>
    </location>
</feature>
<evidence type="ECO:0000256" key="3">
    <source>
        <dbReference type="ARBA" id="ARBA00022679"/>
    </source>
</evidence>
<comment type="subcellular location">
    <subcellularLocation>
        <location evidence="1">Membrane</location>
        <topology evidence="1">Single-pass membrane protein</topology>
    </subcellularLocation>
</comment>